<dbReference type="Gene3D" id="2.60.60.20">
    <property type="entry name" value="PLAT/LH2 domain"/>
    <property type="match status" value="1"/>
</dbReference>
<dbReference type="PANTHER" id="PTHR45901:SF4">
    <property type="entry name" value="PLAT DOMAIN-CONTAINING PROTEIN"/>
    <property type="match status" value="1"/>
</dbReference>
<feature type="domain" description="PLAT" evidence="3">
    <location>
        <begin position="408"/>
        <end position="523"/>
    </location>
</feature>
<evidence type="ECO:0000256" key="2">
    <source>
        <dbReference type="SAM" id="MobiDB-lite"/>
    </source>
</evidence>
<dbReference type="Proteomes" id="UP001217089">
    <property type="component" value="Unassembled WGS sequence"/>
</dbReference>
<dbReference type="EMBL" id="JARBDR010000657">
    <property type="protein sequence ID" value="KAJ8309048.1"/>
    <property type="molecule type" value="Genomic_DNA"/>
</dbReference>
<dbReference type="Pfam" id="PF01477">
    <property type="entry name" value="PLAT"/>
    <property type="match status" value="2"/>
</dbReference>
<evidence type="ECO:0000313" key="5">
    <source>
        <dbReference type="Proteomes" id="UP001217089"/>
    </source>
</evidence>
<feature type="domain" description="PLAT" evidence="3">
    <location>
        <begin position="171"/>
        <end position="290"/>
    </location>
</feature>
<evidence type="ECO:0000313" key="4">
    <source>
        <dbReference type="EMBL" id="KAJ8309048.1"/>
    </source>
</evidence>
<comment type="caution">
    <text evidence="1">Lacks conserved residue(s) required for the propagation of feature annotation.</text>
</comment>
<feature type="region of interest" description="Disordered" evidence="2">
    <location>
        <begin position="539"/>
        <end position="569"/>
    </location>
</feature>
<evidence type="ECO:0000256" key="1">
    <source>
        <dbReference type="PROSITE-ProRule" id="PRU00152"/>
    </source>
</evidence>
<dbReference type="InterPro" id="IPR036392">
    <property type="entry name" value="PLAT/LH2_dom_sf"/>
</dbReference>
<dbReference type="InterPro" id="IPR001024">
    <property type="entry name" value="PLAT/LH2_dom"/>
</dbReference>
<dbReference type="PANTHER" id="PTHR45901">
    <property type="entry name" value="PROTEIN CBG12474"/>
    <property type="match status" value="1"/>
</dbReference>
<proteinExistence type="predicted"/>
<dbReference type="SUPFAM" id="SSF49723">
    <property type="entry name" value="Lipase/lipooxygenase domain (PLAT/LH2 domain)"/>
    <property type="match status" value="3"/>
</dbReference>
<comment type="caution">
    <text evidence="4">The sequence shown here is derived from an EMBL/GenBank/DDBJ whole genome shotgun (WGS) entry which is preliminary data.</text>
</comment>
<sequence>MDFSDNTERKLVRTWAGKMNTELYGSNLKSLCRRTQENLNNLSQLISRGDPCVKYGIKHWHPDRPSTARGLLQQQSDIEQTNVKCKNKSVMFTCVDENQQDTSDVDSVSSYQSAMPANTFCYLCTTLEEHERHMLLNRRPSSAKARIEYVAPKPRIKKEVEEEEEEYAKENLYRIDVYTGDIDNAGTDAQVSITIKGSRDILPKTPLKKSRGSSKFTFLRNTKETFYIKGPKLGNLEIVTIEHDGLEKKHGWYLDRIEITEIRFDQTWIFLCNQWLSMHIKDYQIKRDLIGKEREAPMAEYLITVETGKKRLAGTDAHIYLTLYGKYGASKKIHLVDKNKKIIEHDGKGLASGWFLDKIIINYADNPKNIYYFIYNGWIAKDVGDGLLWREIRAKKTLPKEVSHGTKTMFTVTVQTGNVRYAGTDANVFIQITGSKGMTEKIQLDDAKNNFEKGMVDEFQVELFDVGKIEKINIGHDSSGPGAGWFLDWVRIRRQMPKQDVIEHLKHMKKKIAALKKKKGRQNDNDDLEDSTGIHVDGKLKRKERKSYVDDDEEDKKRKQRKYKTHNYEDESEISMRVPLYEEYEFICKKWLAEDEGDGLTERELPVNKMVTYYKD</sequence>
<dbReference type="PROSITE" id="PS50095">
    <property type="entry name" value="PLAT"/>
    <property type="match status" value="2"/>
</dbReference>
<protein>
    <recommendedName>
        <fullName evidence="3">PLAT domain-containing protein</fullName>
    </recommendedName>
</protein>
<reference evidence="4 5" key="1">
    <citation type="submission" date="2022-12" db="EMBL/GenBank/DDBJ databases">
        <title>Chromosome-level genome of Tegillarca granosa.</title>
        <authorList>
            <person name="Kim J."/>
        </authorList>
    </citation>
    <scope>NUCLEOTIDE SEQUENCE [LARGE SCALE GENOMIC DNA]</scope>
    <source>
        <strain evidence="4">Teg-2019</strain>
        <tissue evidence="4">Adductor muscle</tissue>
    </source>
</reference>
<keyword evidence="5" id="KW-1185">Reference proteome</keyword>
<dbReference type="SMART" id="SM00308">
    <property type="entry name" value="LH2"/>
    <property type="match status" value="2"/>
</dbReference>
<dbReference type="Gene3D" id="2.40.180.10">
    <property type="entry name" value="Catalase core domain"/>
    <property type="match status" value="3"/>
</dbReference>
<dbReference type="InterPro" id="IPR052970">
    <property type="entry name" value="Inner_ear_hair_cell_LOXHD"/>
</dbReference>
<dbReference type="CDD" id="cd01756">
    <property type="entry name" value="PLAT_repeat"/>
    <property type="match status" value="1"/>
</dbReference>
<feature type="region of interest" description="Disordered" evidence="2">
    <location>
        <begin position="514"/>
        <end position="533"/>
    </location>
</feature>
<accession>A0ABQ9EV29</accession>
<organism evidence="4 5">
    <name type="scientific">Tegillarca granosa</name>
    <name type="common">Malaysian cockle</name>
    <name type="synonym">Anadara granosa</name>
    <dbReference type="NCBI Taxonomy" id="220873"/>
    <lineage>
        <taxon>Eukaryota</taxon>
        <taxon>Metazoa</taxon>
        <taxon>Spiralia</taxon>
        <taxon>Lophotrochozoa</taxon>
        <taxon>Mollusca</taxon>
        <taxon>Bivalvia</taxon>
        <taxon>Autobranchia</taxon>
        <taxon>Pteriomorphia</taxon>
        <taxon>Arcoida</taxon>
        <taxon>Arcoidea</taxon>
        <taxon>Arcidae</taxon>
        <taxon>Tegillarca</taxon>
    </lineage>
</organism>
<evidence type="ECO:0000259" key="3">
    <source>
        <dbReference type="PROSITE" id="PS50095"/>
    </source>
</evidence>
<gene>
    <name evidence="4" type="ORF">KUTeg_013922</name>
</gene>
<name>A0ABQ9EV29_TEGGR</name>